<accession>A0A063Y844</accession>
<protein>
    <submittedName>
        <fullName evidence="2">Uncharacterized protein</fullName>
    </submittedName>
</protein>
<comment type="caution">
    <text evidence="2">The sequence shown here is derived from an EMBL/GenBank/DDBJ whole genome shotgun (WGS) entry which is preliminary data.</text>
</comment>
<keyword evidence="3" id="KW-1185">Reference proteome</keyword>
<gene>
    <name evidence="2" type="ORF">ADINL_0555</name>
</gene>
<feature type="transmembrane region" description="Helical" evidence="1">
    <location>
        <begin position="46"/>
        <end position="63"/>
    </location>
</feature>
<feature type="transmembrane region" description="Helical" evidence="1">
    <location>
        <begin position="132"/>
        <end position="153"/>
    </location>
</feature>
<name>A0A063Y844_9GAMM</name>
<dbReference type="RefSeq" id="WP_036543723.1">
    <property type="nucleotide sequence ID" value="NZ_JMSZ01000015.1"/>
</dbReference>
<sequence>MSLTPSELIPNPTENPDVIEALNLSITKIDDDVIEIPHMTAMGANTFFKMVFIALMLGSAAAYNPGWFSSDGKPGVAYAAIYKMFNREESIKSAFSRYEDKNNPGYLRDGTSYQDFKKDQIAYHGRGIGSGLFAIGFLLGTWILLNIAIANPVRIDRKRRIMYTWIHGQFACIQFPSNIDQPMQVVEAHVPMRDKANDLYNMTGPLNLWLPYPKKNKNVIVSLGANHGLFNAMVLGQPYYLQDFLNDYLANPNPKWLDQLGPKRKPKYVHPLNYLLFHFSRLQFLPQFPFKKRKTEKAIEAFMKNPRTKLYDKYVPYR</sequence>
<evidence type="ECO:0000313" key="3">
    <source>
        <dbReference type="Proteomes" id="UP000027318"/>
    </source>
</evidence>
<dbReference type="Proteomes" id="UP000027318">
    <property type="component" value="Unassembled WGS sequence"/>
</dbReference>
<dbReference type="AlphaFoldDB" id="A0A063Y844"/>
<dbReference type="OrthoDB" id="5671023at2"/>
<reference evidence="2 3" key="1">
    <citation type="journal article" date="2005" name="Int. J. Syst. Evol. Microbiol.">
        <title>Nitrincola lacisaponensis gen. nov., sp. nov., a novel alkaliphilic bacterium isolated from an alkaline, saline lake.</title>
        <authorList>
            <person name="Dimitriu P.A."/>
            <person name="Shukla S.K."/>
            <person name="Conradt J."/>
            <person name="Marquez M.C."/>
            <person name="Ventosa A."/>
            <person name="Maglia A."/>
            <person name="Peyton B.M."/>
            <person name="Pinkart H.C."/>
            <person name="Mormile M.R."/>
        </authorList>
    </citation>
    <scope>NUCLEOTIDE SEQUENCE [LARGE SCALE GENOMIC DNA]</scope>
    <source>
        <strain evidence="2 3">4CA</strain>
    </source>
</reference>
<organism evidence="2 3">
    <name type="scientific">Nitrincola lacisaponensis</name>
    <dbReference type="NCBI Taxonomy" id="267850"/>
    <lineage>
        <taxon>Bacteria</taxon>
        <taxon>Pseudomonadati</taxon>
        <taxon>Pseudomonadota</taxon>
        <taxon>Gammaproteobacteria</taxon>
        <taxon>Oceanospirillales</taxon>
        <taxon>Oceanospirillaceae</taxon>
        <taxon>Nitrincola</taxon>
    </lineage>
</organism>
<keyword evidence="1" id="KW-0472">Membrane</keyword>
<keyword evidence="1" id="KW-0812">Transmembrane</keyword>
<proteinExistence type="predicted"/>
<dbReference type="EMBL" id="JMSZ01000015">
    <property type="protein sequence ID" value="KDE40906.1"/>
    <property type="molecule type" value="Genomic_DNA"/>
</dbReference>
<evidence type="ECO:0000256" key="1">
    <source>
        <dbReference type="SAM" id="Phobius"/>
    </source>
</evidence>
<evidence type="ECO:0000313" key="2">
    <source>
        <dbReference type="EMBL" id="KDE40906.1"/>
    </source>
</evidence>
<keyword evidence="1" id="KW-1133">Transmembrane helix</keyword>